<dbReference type="EMBL" id="UWOC01000151">
    <property type="protein sequence ID" value="VCU09639.1"/>
    <property type="molecule type" value="Genomic_DNA"/>
</dbReference>
<keyword evidence="3" id="KW-1185">Reference proteome</keyword>
<dbReference type="AlphaFoldDB" id="A0A3S5CYG5"/>
<organism evidence="2 3">
    <name type="scientific">Rhodoplanes serenus</name>
    <dbReference type="NCBI Taxonomy" id="200615"/>
    <lineage>
        <taxon>Bacteria</taxon>
        <taxon>Pseudomonadati</taxon>
        <taxon>Pseudomonadota</taxon>
        <taxon>Alphaproteobacteria</taxon>
        <taxon>Hyphomicrobiales</taxon>
        <taxon>Nitrobacteraceae</taxon>
        <taxon>Rhodoplanes</taxon>
    </lineage>
</organism>
<accession>A0A3S5CYG5</accession>
<evidence type="ECO:0000313" key="2">
    <source>
        <dbReference type="EMBL" id="VCU09639.1"/>
    </source>
</evidence>
<gene>
    <name evidence="2" type="ORF">RHODGE_RHODGE_02808</name>
</gene>
<name>A0A3S5CYG5_9BRAD</name>
<dbReference type="Proteomes" id="UP000289200">
    <property type="component" value="Unassembled WGS sequence"/>
</dbReference>
<dbReference type="RefSeq" id="WP_129609469.1">
    <property type="nucleotide sequence ID" value="NZ_UWOC01000151.1"/>
</dbReference>
<comment type="caution">
    <text evidence="2">The sequence shown here is derived from an EMBL/GenBank/DDBJ whole genome shotgun (WGS) entry which is preliminary data.</text>
</comment>
<feature type="region of interest" description="Disordered" evidence="1">
    <location>
        <begin position="96"/>
        <end position="143"/>
    </location>
</feature>
<evidence type="ECO:0000256" key="1">
    <source>
        <dbReference type="SAM" id="MobiDB-lite"/>
    </source>
</evidence>
<protein>
    <submittedName>
        <fullName evidence="2">Uncharacterized protein</fullName>
    </submittedName>
</protein>
<evidence type="ECO:0000313" key="3">
    <source>
        <dbReference type="Proteomes" id="UP000289200"/>
    </source>
</evidence>
<proteinExistence type="predicted"/>
<sequence>MIPLPPDVTSIVDGMYGLGAVVIERERGRRTWSVRVMNRGWVMAHAVGSLAETIGLARRLSPLVARHGADRPLGPRFWREVERIVAAHHRFQSRAKPREIIAANGPSAAEGVRPRGSRLAGGRTPAAPGLRPRGTKSTGRARR</sequence>
<reference evidence="3" key="1">
    <citation type="submission" date="2018-10" db="EMBL/GenBank/DDBJ databases">
        <authorList>
            <person name="Peiro R."/>
            <person name="Begona"/>
            <person name="Cbmso G."/>
            <person name="Lopez M."/>
            <person name="Gonzalez S."/>
            <person name="Sacristan E."/>
            <person name="Castillo E."/>
        </authorList>
    </citation>
    <scope>NUCLEOTIDE SEQUENCE [LARGE SCALE GENOMIC DNA]</scope>
</reference>